<reference evidence="3" key="1">
    <citation type="submission" date="2019-05" db="EMBL/GenBank/DDBJ databases">
        <title>Annotation for the trematode Fasciolopsis buski.</title>
        <authorList>
            <person name="Choi Y.-J."/>
        </authorList>
    </citation>
    <scope>NUCLEOTIDE SEQUENCE</scope>
    <source>
        <strain evidence="3">HT</strain>
        <tissue evidence="3">Whole worm</tissue>
    </source>
</reference>
<accession>A0A8E0S2W9</accession>
<dbReference type="AlphaFoldDB" id="A0A8E0S2W9"/>
<dbReference type="PROSITE" id="PS50238">
    <property type="entry name" value="RHOGAP"/>
    <property type="match status" value="1"/>
</dbReference>
<evidence type="ECO:0000256" key="1">
    <source>
        <dbReference type="ARBA" id="ARBA00022468"/>
    </source>
</evidence>
<protein>
    <submittedName>
        <fullName evidence="3">Rho GTPase-activating protein 12</fullName>
    </submittedName>
</protein>
<dbReference type="GO" id="GO:0007165">
    <property type="term" value="P:signal transduction"/>
    <property type="evidence" value="ECO:0007669"/>
    <property type="project" value="InterPro"/>
</dbReference>
<evidence type="ECO:0000313" key="4">
    <source>
        <dbReference type="Proteomes" id="UP000728185"/>
    </source>
</evidence>
<dbReference type="Gene3D" id="2.30.29.30">
    <property type="entry name" value="Pleckstrin-homology domain (PH domain)/Phosphotyrosine-binding domain (PTB)"/>
    <property type="match status" value="1"/>
</dbReference>
<sequence length="484" mass="54532">MVSRTKFVEQGRRVSKKWSEALMVLSGPWLFLYRDTKAAIPKASCPYGKPEARFHVQQLVVTDATGEDTSRKSVLKLEADVLEGSKTAYLVQLPENVFYSWKAAFRYAKEILVRSCLSFNGLLSRFIQCFVRPVIDHSVLLSEVNLTDATTMGTLCQLILCQEGCNRLHLLPSVYPFVRTHTTDLPRPPSKLDTSLVAKMRDFFRTRPSAESLRARGILKNEPVFASTLVQICENEKSEVPRFIACAIRAIEARAVYGTRDRAGAKVQPSPQLSTGSKWQSTVARLIVIRDLSFLFLCSFVRPRYPNISHISSGLDHLGLYRISANASEVQKLRCCVNQYNYSLNSEKWSLDVLAGGLKLFFRELKEPLFTFELFPKLKKLFGNKSDEASTLTSMQEMISSMPGPHIATARVLFHHLFRVLKHSEVNQMHAHKLAIVFGPNLIRSDTEMEHLGMLTAIQAPCVDFCLKHIVELFGPVVPPPVVV</sequence>
<feature type="domain" description="Rho-GAP" evidence="2">
    <location>
        <begin position="290"/>
        <end position="474"/>
    </location>
</feature>
<dbReference type="InterPro" id="IPR050729">
    <property type="entry name" value="Rho-GAP"/>
</dbReference>
<gene>
    <name evidence="3" type="ORF">FBUS_08168</name>
</gene>
<organism evidence="3 4">
    <name type="scientific">Fasciolopsis buskii</name>
    <dbReference type="NCBI Taxonomy" id="27845"/>
    <lineage>
        <taxon>Eukaryota</taxon>
        <taxon>Metazoa</taxon>
        <taxon>Spiralia</taxon>
        <taxon>Lophotrochozoa</taxon>
        <taxon>Platyhelminthes</taxon>
        <taxon>Trematoda</taxon>
        <taxon>Digenea</taxon>
        <taxon>Plagiorchiida</taxon>
        <taxon>Echinostomata</taxon>
        <taxon>Echinostomatoidea</taxon>
        <taxon>Fasciolidae</taxon>
        <taxon>Fasciolopsis</taxon>
    </lineage>
</organism>
<dbReference type="GO" id="GO:0005737">
    <property type="term" value="C:cytoplasm"/>
    <property type="evidence" value="ECO:0007669"/>
    <property type="project" value="TreeGrafter"/>
</dbReference>
<keyword evidence="1" id="KW-0343">GTPase activation</keyword>
<dbReference type="InterPro" id="IPR011993">
    <property type="entry name" value="PH-like_dom_sf"/>
</dbReference>
<dbReference type="OrthoDB" id="79452at2759"/>
<comment type="caution">
    <text evidence="3">The sequence shown here is derived from an EMBL/GenBank/DDBJ whole genome shotgun (WGS) entry which is preliminary data.</text>
</comment>
<proteinExistence type="predicted"/>
<dbReference type="GO" id="GO:0005096">
    <property type="term" value="F:GTPase activator activity"/>
    <property type="evidence" value="ECO:0007669"/>
    <property type="project" value="UniProtKB-KW"/>
</dbReference>
<dbReference type="EMBL" id="LUCM01003929">
    <property type="protein sequence ID" value="KAA0195105.1"/>
    <property type="molecule type" value="Genomic_DNA"/>
</dbReference>
<name>A0A8E0S2W9_9TREM</name>
<dbReference type="Gene3D" id="1.10.555.10">
    <property type="entry name" value="Rho GTPase activation protein"/>
    <property type="match status" value="1"/>
</dbReference>
<keyword evidence="4" id="KW-1185">Reference proteome</keyword>
<dbReference type="InterPro" id="IPR000198">
    <property type="entry name" value="RhoGAP_dom"/>
</dbReference>
<evidence type="ECO:0000313" key="3">
    <source>
        <dbReference type="EMBL" id="KAA0195105.1"/>
    </source>
</evidence>
<dbReference type="PANTHER" id="PTHR23176">
    <property type="entry name" value="RHO/RAC/CDC GTPASE-ACTIVATING PROTEIN"/>
    <property type="match status" value="1"/>
</dbReference>
<dbReference type="Pfam" id="PF00620">
    <property type="entry name" value="RhoGAP"/>
    <property type="match status" value="1"/>
</dbReference>
<dbReference type="PANTHER" id="PTHR23176:SF129">
    <property type="entry name" value="RHO GTPASE ACTIVATING PROTEIN AT 16F, ISOFORM E-RELATED"/>
    <property type="match status" value="1"/>
</dbReference>
<dbReference type="SMART" id="SM00324">
    <property type="entry name" value="RhoGAP"/>
    <property type="match status" value="1"/>
</dbReference>
<dbReference type="Proteomes" id="UP000728185">
    <property type="component" value="Unassembled WGS sequence"/>
</dbReference>
<dbReference type="SUPFAM" id="SSF48350">
    <property type="entry name" value="GTPase activation domain, GAP"/>
    <property type="match status" value="1"/>
</dbReference>
<dbReference type="InterPro" id="IPR008936">
    <property type="entry name" value="Rho_GTPase_activation_prot"/>
</dbReference>
<evidence type="ECO:0000259" key="2">
    <source>
        <dbReference type="PROSITE" id="PS50238"/>
    </source>
</evidence>